<gene>
    <name evidence="2" type="ORF">AVDCRST_MAG38-2820</name>
</gene>
<dbReference type="EMBL" id="CADCVJ010000228">
    <property type="protein sequence ID" value="CAA9494233.1"/>
    <property type="molecule type" value="Genomic_DNA"/>
</dbReference>
<proteinExistence type="predicted"/>
<dbReference type="AlphaFoldDB" id="A0A6J4SF60"/>
<evidence type="ECO:0000256" key="1">
    <source>
        <dbReference type="SAM" id="MobiDB-lite"/>
    </source>
</evidence>
<evidence type="ECO:0008006" key="3">
    <source>
        <dbReference type="Google" id="ProtNLM"/>
    </source>
</evidence>
<accession>A0A6J4SF60</accession>
<name>A0A6J4SF60_9ACTN</name>
<protein>
    <recommendedName>
        <fullName evidence="3">DUF3105 domain-containing protein</fullName>
    </recommendedName>
</protein>
<feature type="region of interest" description="Disordered" evidence="1">
    <location>
        <begin position="15"/>
        <end position="69"/>
    </location>
</feature>
<evidence type="ECO:0000313" key="2">
    <source>
        <dbReference type="EMBL" id="CAA9494233.1"/>
    </source>
</evidence>
<dbReference type="InterPro" id="IPR021454">
    <property type="entry name" value="DUF3105"/>
</dbReference>
<sequence>MLAGALAALSLAISSRDPSGVATREGPGEALADQCASHTGPPPGFRYATRPPASGPHRPRLPRGDERRLSDDELLHALELGNVVLAYDARRPPRELRALRDEVAGPFDVELAAAGQAVLVVEHPAAEGITALAWARRLRTGDPADPALREFTEAWLGQAAPRAGDACRDSG</sequence>
<dbReference type="Pfam" id="PF11303">
    <property type="entry name" value="DUF3105"/>
    <property type="match status" value="1"/>
</dbReference>
<organism evidence="2">
    <name type="scientific">uncultured Solirubrobacteraceae bacterium</name>
    <dbReference type="NCBI Taxonomy" id="1162706"/>
    <lineage>
        <taxon>Bacteria</taxon>
        <taxon>Bacillati</taxon>
        <taxon>Actinomycetota</taxon>
        <taxon>Thermoleophilia</taxon>
        <taxon>Solirubrobacterales</taxon>
        <taxon>Solirubrobacteraceae</taxon>
        <taxon>environmental samples</taxon>
    </lineage>
</organism>
<reference evidence="2" key="1">
    <citation type="submission" date="2020-02" db="EMBL/GenBank/DDBJ databases">
        <authorList>
            <person name="Meier V. D."/>
        </authorList>
    </citation>
    <scope>NUCLEOTIDE SEQUENCE</scope>
    <source>
        <strain evidence="2">AVDCRST_MAG38</strain>
    </source>
</reference>